<dbReference type="InterPro" id="IPR043131">
    <property type="entry name" value="BCAT-like_N"/>
</dbReference>
<dbReference type="InterPro" id="IPR036038">
    <property type="entry name" value="Aminotransferase-like"/>
</dbReference>
<accession>A0A5E4U1E5</accession>
<sequence>MGSDVPLAGRSPAKRVGCPYALIRQPVWQARGAGLLQRKGAPGGRVFSFRRASGAHLANMDNPTVWLNGDLIPLSDAKISVLDRGFLFGDGIYEVVPVYHGKPFRLAQHLDRLERSLAEIRIENPYTRAEWEALFARLSATCAADPHSVYVQVTRGVAPRQHTFPKDITPTVFGIATPLTLPNREKVEHGVGAVTHEDRRWLNCHIKSTSLLGNVLMAQYAADHDVQETIQFRDGNLTEASSSNVWVVKGGEMFAPPRDNRILEGIRYGALESLAQECGIAFHERVVSEAEVRAADELLITSATKEVLAVVTLDGKPVGDGKPGPVFRALYAAYQRAKEAL</sequence>
<dbReference type="Gene3D" id="3.30.470.10">
    <property type="match status" value="1"/>
</dbReference>
<dbReference type="GO" id="GO:0003824">
    <property type="term" value="F:catalytic activity"/>
    <property type="evidence" value="ECO:0007669"/>
    <property type="project" value="InterPro"/>
</dbReference>
<name>A0A5E4U1E5_9BURK</name>
<dbReference type="InterPro" id="IPR043132">
    <property type="entry name" value="BCAT-like_C"/>
</dbReference>
<proteinExistence type="inferred from homology"/>
<protein>
    <submittedName>
        <fullName evidence="4">Cytochrome C550</fullName>
    </submittedName>
</protein>
<gene>
    <name evidence="4" type="ORF">PFI31113_01717</name>
</gene>
<evidence type="ECO:0000313" key="5">
    <source>
        <dbReference type="Proteomes" id="UP000382577"/>
    </source>
</evidence>
<evidence type="ECO:0000256" key="3">
    <source>
        <dbReference type="ARBA" id="ARBA00022898"/>
    </source>
</evidence>
<dbReference type="EMBL" id="CABPRW010000003">
    <property type="protein sequence ID" value="VVD93521.1"/>
    <property type="molecule type" value="Genomic_DNA"/>
</dbReference>
<evidence type="ECO:0000256" key="2">
    <source>
        <dbReference type="ARBA" id="ARBA00009320"/>
    </source>
</evidence>
<dbReference type="GO" id="GO:0046394">
    <property type="term" value="P:carboxylic acid biosynthetic process"/>
    <property type="evidence" value="ECO:0007669"/>
    <property type="project" value="UniProtKB-ARBA"/>
</dbReference>
<evidence type="ECO:0000256" key="1">
    <source>
        <dbReference type="ARBA" id="ARBA00001933"/>
    </source>
</evidence>
<evidence type="ECO:0000313" key="4">
    <source>
        <dbReference type="EMBL" id="VVD93521.1"/>
    </source>
</evidence>
<dbReference type="InterPro" id="IPR001544">
    <property type="entry name" value="Aminotrans_IV"/>
</dbReference>
<dbReference type="PANTHER" id="PTHR42743:SF10">
    <property type="entry name" value="D-ALANINE AMINOTRANSFERASE"/>
    <property type="match status" value="1"/>
</dbReference>
<dbReference type="SUPFAM" id="SSF56752">
    <property type="entry name" value="D-aminoacid aminotransferase-like PLP-dependent enzymes"/>
    <property type="match status" value="1"/>
</dbReference>
<comment type="similarity">
    <text evidence="2">Belongs to the class-IV pyridoxal-phosphate-dependent aminotransferase family.</text>
</comment>
<dbReference type="CDD" id="cd01558">
    <property type="entry name" value="D-AAT_like"/>
    <property type="match status" value="1"/>
</dbReference>
<organism evidence="4 5">
    <name type="scientific">Pandoraea fibrosis</name>
    <dbReference type="NCBI Taxonomy" id="1891094"/>
    <lineage>
        <taxon>Bacteria</taxon>
        <taxon>Pseudomonadati</taxon>
        <taxon>Pseudomonadota</taxon>
        <taxon>Betaproteobacteria</taxon>
        <taxon>Burkholderiales</taxon>
        <taxon>Burkholderiaceae</taxon>
        <taxon>Pandoraea</taxon>
    </lineage>
</organism>
<dbReference type="Gene3D" id="3.20.10.10">
    <property type="entry name" value="D-amino Acid Aminotransferase, subunit A, domain 2"/>
    <property type="match status" value="1"/>
</dbReference>
<comment type="cofactor">
    <cofactor evidence="1">
        <name>pyridoxal 5'-phosphate</name>
        <dbReference type="ChEBI" id="CHEBI:597326"/>
    </cofactor>
</comment>
<dbReference type="Proteomes" id="UP000382577">
    <property type="component" value="Unassembled WGS sequence"/>
</dbReference>
<dbReference type="GO" id="GO:0008652">
    <property type="term" value="P:amino acid biosynthetic process"/>
    <property type="evidence" value="ECO:0007669"/>
    <property type="project" value="UniProtKB-ARBA"/>
</dbReference>
<keyword evidence="3" id="KW-0663">Pyridoxal phosphate</keyword>
<dbReference type="GO" id="GO:0005829">
    <property type="term" value="C:cytosol"/>
    <property type="evidence" value="ECO:0007669"/>
    <property type="project" value="TreeGrafter"/>
</dbReference>
<dbReference type="AlphaFoldDB" id="A0A5E4U1E5"/>
<dbReference type="Pfam" id="PF01063">
    <property type="entry name" value="Aminotran_4"/>
    <property type="match status" value="1"/>
</dbReference>
<dbReference type="InterPro" id="IPR050571">
    <property type="entry name" value="Class-IV_PLP-Dep_Aminotrnsfr"/>
</dbReference>
<dbReference type="FunFam" id="3.20.10.10:FF:000002">
    <property type="entry name" value="D-alanine aminotransferase"/>
    <property type="match status" value="1"/>
</dbReference>
<dbReference type="PANTHER" id="PTHR42743">
    <property type="entry name" value="AMINO-ACID AMINOTRANSFERASE"/>
    <property type="match status" value="1"/>
</dbReference>
<reference evidence="4 5" key="1">
    <citation type="submission" date="2019-08" db="EMBL/GenBank/DDBJ databases">
        <authorList>
            <person name="Peeters C."/>
        </authorList>
    </citation>
    <scope>NUCLEOTIDE SEQUENCE [LARGE SCALE GENOMIC DNA]</scope>
    <source>
        <strain evidence="4 5">LMG 31113</strain>
    </source>
</reference>